<evidence type="ECO:0000313" key="3">
    <source>
        <dbReference type="Proteomes" id="UP000299102"/>
    </source>
</evidence>
<evidence type="ECO:0000256" key="1">
    <source>
        <dbReference type="SAM" id="MobiDB-lite"/>
    </source>
</evidence>
<feature type="region of interest" description="Disordered" evidence="1">
    <location>
        <begin position="161"/>
        <end position="194"/>
    </location>
</feature>
<reference evidence="2 3" key="1">
    <citation type="journal article" date="2019" name="Commun. Biol.">
        <title>The bagworm genome reveals a unique fibroin gene that provides high tensile strength.</title>
        <authorList>
            <person name="Kono N."/>
            <person name="Nakamura H."/>
            <person name="Ohtoshi R."/>
            <person name="Tomita M."/>
            <person name="Numata K."/>
            <person name="Arakawa K."/>
        </authorList>
    </citation>
    <scope>NUCLEOTIDE SEQUENCE [LARGE SCALE GENOMIC DNA]</scope>
</reference>
<dbReference type="Proteomes" id="UP000299102">
    <property type="component" value="Unassembled WGS sequence"/>
</dbReference>
<comment type="caution">
    <text evidence="2">The sequence shown here is derived from an EMBL/GenBank/DDBJ whole genome shotgun (WGS) entry which is preliminary data.</text>
</comment>
<dbReference type="EMBL" id="BGZK01000701">
    <property type="protein sequence ID" value="GBP56793.1"/>
    <property type="molecule type" value="Genomic_DNA"/>
</dbReference>
<evidence type="ECO:0000313" key="2">
    <source>
        <dbReference type="EMBL" id="GBP56793.1"/>
    </source>
</evidence>
<organism evidence="2 3">
    <name type="scientific">Eumeta variegata</name>
    <name type="common">Bagworm moth</name>
    <name type="synonym">Eumeta japonica</name>
    <dbReference type="NCBI Taxonomy" id="151549"/>
    <lineage>
        <taxon>Eukaryota</taxon>
        <taxon>Metazoa</taxon>
        <taxon>Ecdysozoa</taxon>
        <taxon>Arthropoda</taxon>
        <taxon>Hexapoda</taxon>
        <taxon>Insecta</taxon>
        <taxon>Pterygota</taxon>
        <taxon>Neoptera</taxon>
        <taxon>Endopterygota</taxon>
        <taxon>Lepidoptera</taxon>
        <taxon>Glossata</taxon>
        <taxon>Ditrysia</taxon>
        <taxon>Tineoidea</taxon>
        <taxon>Psychidae</taxon>
        <taxon>Oiketicinae</taxon>
        <taxon>Eumeta</taxon>
    </lineage>
</organism>
<name>A0A4C1X0V2_EUMVA</name>
<proteinExistence type="predicted"/>
<sequence>MENLMTVKNLHYELYLIVSMYPRDDSVSIHSMLLKIADQLGGREPALRRRSAFARPAATTSRILSASNGEPPTLTMVSVHKAGDLLRLSVESVVIIRNPVSPGRYHFNSLSRHGHPSRNHIRRGPTVKLRSEARDSNVYVPLTRLPNKKVSTVICEQAVNDVTSNNKADGGGSDRTPPRGRHPRPPRRRRPPRSCACLANYSLTSVRLRTRAPFLVKIELERSSNTLPFVCENEMFNSPSAPRPRRQREISELACQFDRAVSNRCRLSLNIPRGAHGPPSPLTNFAARALANLTCVVGVTLLLLFVKIGRDVIAHEFNDTGSPLRNRQRSCRDSVRYLEQFIKSANGSVVKNAIFALEDKEFDPERTWIDLFYFLAYVKLNYSLRAISVMSCLRGARAAAAPGGRRRYVIESIRRRTFSFGRRAVPVPRAARSLSTNR</sequence>
<protein>
    <submittedName>
        <fullName evidence="2">Uncharacterized protein</fullName>
    </submittedName>
</protein>
<dbReference type="AlphaFoldDB" id="A0A4C1X0V2"/>
<keyword evidence="3" id="KW-1185">Reference proteome</keyword>
<gene>
    <name evidence="2" type="ORF">EVAR_91445_1</name>
</gene>
<feature type="region of interest" description="Disordered" evidence="1">
    <location>
        <begin position="108"/>
        <end position="132"/>
    </location>
</feature>
<accession>A0A4C1X0V2</accession>
<feature type="compositionally biased region" description="Basic residues" evidence="1">
    <location>
        <begin position="112"/>
        <end position="125"/>
    </location>
</feature>
<feature type="compositionally biased region" description="Basic residues" evidence="1">
    <location>
        <begin position="178"/>
        <end position="192"/>
    </location>
</feature>